<protein>
    <submittedName>
        <fullName evidence="3">Retrovirus-related Pol polyprotein from transposon 17.6</fullName>
    </submittedName>
</protein>
<dbReference type="InterPro" id="IPR043502">
    <property type="entry name" value="DNA/RNA_pol_sf"/>
</dbReference>
<dbReference type="PANTHER" id="PTHR33064">
    <property type="entry name" value="POL PROTEIN"/>
    <property type="match status" value="1"/>
</dbReference>
<evidence type="ECO:0000313" key="4">
    <source>
        <dbReference type="Proteomes" id="UP000499080"/>
    </source>
</evidence>
<evidence type="ECO:0000259" key="2">
    <source>
        <dbReference type="PROSITE" id="PS50878"/>
    </source>
</evidence>
<dbReference type="GO" id="GO:0004190">
    <property type="term" value="F:aspartic-type endopeptidase activity"/>
    <property type="evidence" value="ECO:0007669"/>
    <property type="project" value="InterPro"/>
</dbReference>
<dbReference type="CDD" id="cd01647">
    <property type="entry name" value="RT_LTR"/>
    <property type="match status" value="1"/>
</dbReference>
<dbReference type="PROSITE" id="PS00141">
    <property type="entry name" value="ASP_PROTEASE"/>
    <property type="match status" value="1"/>
</dbReference>
<accession>A0A4Y2N4B6</accession>
<dbReference type="Pfam" id="PF13650">
    <property type="entry name" value="Asp_protease_2"/>
    <property type="match status" value="1"/>
</dbReference>
<evidence type="ECO:0000256" key="1">
    <source>
        <dbReference type="SAM" id="MobiDB-lite"/>
    </source>
</evidence>
<dbReference type="PANTHER" id="PTHR33064:SF37">
    <property type="entry name" value="RIBONUCLEASE H"/>
    <property type="match status" value="1"/>
</dbReference>
<feature type="region of interest" description="Disordered" evidence="1">
    <location>
        <begin position="1"/>
        <end position="21"/>
    </location>
</feature>
<dbReference type="EMBL" id="BGPR01008387">
    <property type="protein sequence ID" value="GBN33489.1"/>
    <property type="molecule type" value="Genomic_DNA"/>
</dbReference>
<dbReference type="CDD" id="cd00303">
    <property type="entry name" value="retropepsin_like"/>
    <property type="match status" value="1"/>
</dbReference>
<feature type="domain" description="Reverse transcriptase" evidence="2">
    <location>
        <begin position="388"/>
        <end position="570"/>
    </location>
</feature>
<reference evidence="3 4" key="1">
    <citation type="journal article" date="2019" name="Sci. Rep.">
        <title>Orb-weaving spider Araneus ventricosus genome elucidates the spidroin gene catalogue.</title>
        <authorList>
            <person name="Kono N."/>
            <person name="Nakamura H."/>
            <person name="Ohtoshi R."/>
            <person name="Moran D.A.P."/>
            <person name="Shinohara A."/>
            <person name="Yoshida Y."/>
            <person name="Fujiwara M."/>
            <person name="Mori M."/>
            <person name="Tomita M."/>
            <person name="Arakawa K."/>
        </authorList>
    </citation>
    <scope>NUCLEOTIDE SEQUENCE [LARGE SCALE GENOMIC DNA]</scope>
</reference>
<dbReference type="Pfam" id="PF00078">
    <property type="entry name" value="RVT_1"/>
    <property type="match status" value="1"/>
</dbReference>
<sequence length="602" mass="68402">MKQKVSNNTSNKEKDKNKIKENGKINVKEVQNKLDEDVVIMSCNSSNNLNLPIIDLKFSDSCFAALLDTGANVSLIQPSALEKIKEQNKVTFVSRSVRIHTLNNNTLPYHSAVNIKFRIGNKCFSNLFFVTQTNWSSKYSIILGYDFIQKNCIVLDIPNQKILIEKQSFGFYEDAPRNSSPSLSADTESSQVRLVNNVTILPNSSRILKLKISDSFTNEKNVVYFPSCNADISINESIHNVDNSGNIITIVENNTSNKITLRKNSKLGPVHSTTDFIFRDSNDFDEEPNEILQVNSLTADEITTLRREELNADDFNLEHLNETEKNEILKLLMQNFKVFSKSYQTLGCTDAITPEFKLLHNFPIQTKPYPIPKIAHDFAKHEIQKLLEAGIIEPSTSNYSFPIIFVKKKSDSKKLKFRMVVDYRLLNCVTESFKICLPKIADILHEISGKKWYSVLDLKSAFFQIKLMNSDKQKLAFCSELGNFQPTRLPFGSKNSTSYFHLLISKCLDDLEGPNIQFFLDDIIIAANSISEMNTRLQLVFDRLAKFNLTLDPNKIQICKTNITYLGFNISANGYAPSEDNIKKVTKFPVPQNVKQFSLILA</sequence>
<dbReference type="Gene3D" id="3.30.70.270">
    <property type="match status" value="1"/>
</dbReference>
<dbReference type="OrthoDB" id="6473638at2759"/>
<dbReference type="SUPFAM" id="SSF56672">
    <property type="entry name" value="DNA/RNA polymerases"/>
    <property type="match status" value="1"/>
</dbReference>
<dbReference type="InterPro" id="IPR000477">
    <property type="entry name" value="RT_dom"/>
</dbReference>
<dbReference type="GO" id="GO:0006508">
    <property type="term" value="P:proteolysis"/>
    <property type="evidence" value="ECO:0007669"/>
    <property type="project" value="InterPro"/>
</dbReference>
<dbReference type="SUPFAM" id="SSF50630">
    <property type="entry name" value="Acid proteases"/>
    <property type="match status" value="1"/>
</dbReference>
<dbReference type="GO" id="GO:0071897">
    <property type="term" value="P:DNA biosynthetic process"/>
    <property type="evidence" value="ECO:0007669"/>
    <property type="project" value="UniProtKB-ARBA"/>
</dbReference>
<name>A0A4Y2N4B6_ARAVE</name>
<feature type="compositionally biased region" description="Basic and acidic residues" evidence="1">
    <location>
        <begin position="11"/>
        <end position="21"/>
    </location>
</feature>
<evidence type="ECO:0000313" key="3">
    <source>
        <dbReference type="EMBL" id="GBN33489.1"/>
    </source>
</evidence>
<gene>
    <name evidence="3" type="primary">pol_2117</name>
    <name evidence="3" type="ORF">AVEN_83417_1</name>
</gene>
<dbReference type="AlphaFoldDB" id="A0A4Y2N4B6"/>
<feature type="compositionally biased region" description="Polar residues" evidence="1">
    <location>
        <begin position="1"/>
        <end position="10"/>
    </location>
</feature>
<dbReference type="PROSITE" id="PS50878">
    <property type="entry name" value="RT_POL"/>
    <property type="match status" value="1"/>
</dbReference>
<proteinExistence type="predicted"/>
<dbReference type="Gene3D" id="3.10.10.10">
    <property type="entry name" value="HIV Type 1 Reverse Transcriptase, subunit A, domain 1"/>
    <property type="match status" value="1"/>
</dbReference>
<dbReference type="InterPro" id="IPR001969">
    <property type="entry name" value="Aspartic_peptidase_AS"/>
</dbReference>
<dbReference type="InterPro" id="IPR021109">
    <property type="entry name" value="Peptidase_aspartic_dom_sf"/>
</dbReference>
<organism evidence="3 4">
    <name type="scientific">Araneus ventricosus</name>
    <name type="common">Orbweaver spider</name>
    <name type="synonym">Epeira ventricosa</name>
    <dbReference type="NCBI Taxonomy" id="182803"/>
    <lineage>
        <taxon>Eukaryota</taxon>
        <taxon>Metazoa</taxon>
        <taxon>Ecdysozoa</taxon>
        <taxon>Arthropoda</taxon>
        <taxon>Chelicerata</taxon>
        <taxon>Arachnida</taxon>
        <taxon>Araneae</taxon>
        <taxon>Araneomorphae</taxon>
        <taxon>Entelegynae</taxon>
        <taxon>Araneoidea</taxon>
        <taxon>Araneidae</taxon>
        <taxon>Araneus</taxon>
    </lineage>
</organism>
<comment type="caution">
    <text evidence="3">The sequence shown here is derived from an EMBL/GenBank/DDBJ whole genome shotgun (WGS) entry which is preliminary data.</text>
</comment>
<dbReference type="InterPro" id="IPR051320">
    <property type="entry name" value="Viral_Replic_Matur_Polypro"/>
</dbReference>
<dbReference type="InterPro" id="IPR043128">
    <property type="entry name" value="Rev_trsase/Diguanyl_cyclase"/>
</dbReference>
<dbReference type="Proteomes" id="UP000499080">
    <property type="component" value="Unassembled WGS sequence"/>
</dbReference>
<keyword evidence="4" id="KW-1185">Reference proteome</keyword>
<dbReference type="Gene3D" id="2.40.70.10">
    <property type="entry name" value="Acid Proteases"/>
    <property type="match status" value="1"/>
</dbReference>